<reference evidence="4" key="3">
    <citation type="submission" date="2022-06" db="UniProtKB">
        <authorList>
            <consortium name="EnsemblPlants"/>
        </authorList>
    </citation>
    <scope>IDENTIFICATION</scope>
</reference>
<evidence type="ECO:0000313" key="5">
    <source>
        <dbReference type="Proteomes" id="UP000015106"/>
    </source>
</evidence>
<keyword evidence="5" id="KW-1185">Reference proteome</keyword>
<dbReference type="Proteomes" id="UP000015106">
    <property type="component" value="Chromosome 1"/>
</dbReference>
<comment type="similarity">
    <text evidence="1">Belongs to the major facilitator superfamily. Sugar transporter (TC 2.A.1.1) family.</text>
</comment>
<accession>A0A8R7K4H1</accession>
<dbReference type="InterPro" id="IPR050549">
    <property type="entry name" value="MFS_Trehalose_Transporter"/>
</dbReference>
<protein>
    <submittedName>
        <fullName evidence="4">Uncharacterized protein</fullName>
    </submittedName>
</protein>
<dbReference type="Gene3D" id="1.20.1250.20">
    <property type="entry name" value="MFS general substrate transporter like domains"/>
    <property type="match status" value="1"/>
</dbReference>
<dbReference type="GO" id="GO:0022857">
    <property type="term" value="F:transmembrane transporter activity"/>
    <property type="evidence" value="ECO:0007669"/>
    <property type="project" value="TreeGrafter"/>
</dbReference>
<organism evidence="4 5">
    <name type="scientific">Triticum urartu</name>
    <name type="common">Red wild einkorn</name>
    <name type="synonym">Crithodium urartu</name>
    <dbReference type="NCBI Taxonomy" id="4572"/>
    <lineage>
        <taxon>Eukaryota</taxon>
        <taxon>Viridiplantae</taxon>
        <taxon>Streptophyta</taxon>
        <taxon>Embryophyta</taxon>
        <taxon>Tracheophyta</taxon>
        <taxon>Spermatophyta</taxon>
        <taxon>Magnoliopsida</taxon>
        <taxon>Liliopsida</taxon>
        <taxon>Poales</taxon>
        <taxon>Poaceae</taxon>
        <taxon>BOP clade</taxon>
        <taxon>Pooideae</taxon>
        <taxon>Triticodae</taxon>
        <taxon>Triticeae</taxon>
        <taxon>Triticinae</taxon>
        <taxon>Triticum</taxon>
    </lineage>
</organism>
<keyword evidence="2" id="KW-0762">Sugar transport</keyword>
<feature type="region of interest" description="Disordered" evidence="3">
    <location>
        <begin position="1"/>
        <end position="23"/>
    </location>
</feature>
<dbReference type="InterPro" id="IPR036259">
    <property type="entry name" value="MFS_trans_sf"/>
</dbReference>
<dbReference type="PANTHER" id="PTHR48021:SF92">
    <property type="entry name" value="OS05G0579000 PROTEIN"/>
    <property type="match status" value="1"/>
</dbReference>
<dbReference type="GO" id="GO:0016020">
    <property type="term" value="C:membrane"/>
    <property type="evidence" value="ECO:0007669"/>
    <property type="project" value="TreeGrafter"/>
</dbReference>
<name>A0A8R7K4H1_TRIUA</name>
<evidence type="ECO:0000256" key="1">
    <source>
        <dbReference type="ARBA" id="ARBA00010992"/>
    </source>
</evidence>
<dbReference type="Gramene" id="TuG1812G0100004557.01.T03">
    <property type="protein sequence ID" value="TuG1812G0100004557.01.T03"/>
    <property type="gene ID" value="TuG1812G0100004557.01"/>
</dbReference>
<keyword evidence="2" id="KW-0813">Transport</keyword>
<evidence type="ECO:0000256" key="2">
    <source>
        <dbReference type="ARBA" id="ARBA00022597"/>
    </source>
</evidence>
<reference evidence="5" key="1">
    <citation type="journal article" date="2013" name="Nature">
        <title>Draft genome of the wheat A-genome progenitor Triticum urartu.</title>
        <authorList>
            <person name="Ling H.Q."/>
            <person name="Zhao S."/>
            <person name="Liu D."/>
            <person name="Wang J."/>
            <person name="Sun H."/>
            <person name="Zhang C."/>
            <person name="Fan H."/>
            <person name="Li D."/>
            <person name="Dong L."/>
            <person name="Tao Y."/>
            <person name="Gao C."/>
            <person name="Wu H."/>
            <person name="Li Y."/>
            <person name="Cui Y."/>
            <person name="Guo X."/>
            <person name="Zheng S."/>
            <person name="Wang B."/>
            <person name="Yu K."/>
            <person name="Liang Q."/>
            <person name="Yang W."/>
            <person name="Lou X."/>
            <person name="Chen J."/>
            <person name="Feng M."/>
            <person name="Jian J."/>
            <person name="Zhang X."/>
            <person name="Luo G."/>
            <person name="Jiang Y."/>
            <person name="Liu J."/>
            <person name="Wang Z."/>
            <person name="Sha Y."/>
            <person name="Zhang B."/>
            <person name="Wu H."/>
            <person name="Tang D."/>
            <person name="Shen Q."/>
            <person name="Xue P."/>
            <person name="Zou S."/>
            <person name="Wang X."/>
            <person name="Liu X."/>
            <person name="Wang F."/>
            <person name="Yang Y."/>
            <person name="An X."/>
            <person name="Dong Z."/>
            <person name="Zhang K."/>
            <person name="Zhang X."/>
            <person name="Luo M.C."/>
            <person name="Dvorak J."/>
            <person name="Tong Y."/>
            <person name="Wang J."/>
            <person name="Yang H."/>
            <person name="Li Z."/>
            <person name="Wang D."/>
            <person name="Zhang A."/>
            <person name="Wang J."/>
        </authorList>
    </citation>
    <scope>NUCLEOTIDE SEQUENCE</scope>
    <source>
        <strain evidence="5">cv. G1812</strain>
    </source>
</reference>
<dbReference type="EnsemblPlants" id="TuG1812G0100004557.01.T03">
    <property type="protein sequence ID" value="TuG1812G0100004557.01.T03"/>
    <property type="gene ID" value="TuG1812G0100004557.01"/>
</dbReference>
<dbReference type="SUPFAM" id="SSF103473">
    <property type="entry name" value="MFS general substrate transporter"/>
    <property type="match status" value="1"/>
</dbReference>
<gene>
    <name evidence="4" type="primary">LOC125530603</name>
</gene>
<dbReference type="AlphaFoldDB" id="A0A8R7K4H1"/>
<evidence type="ECO:0000313" key="4">
    <source>
        <dbReference type="EnsemblPlants" id="TuG1812G0100004557.01.T03"/>
    </source>
</evidence>
<evidence type="ECO:0000256" key="3">
    <source>
        <dbReference type="SAM" id="MobiDB-lite"/>
    </source>
</evidence>
<proteinExistence type="inferred from homology"/>
<sequence length="205" mass="21946">MSFRDESGGEDGSGGRSSSASDLRKPFLHTGSWYRMSAAGGGAMDRLGSSAYGLRDSSISALLCTLIVALGPIQFGFTCGYSSPTQDAIMADLGLTLSEFSLFGSLSNVGAMVGAIASGQIAEYIGRKGVRFQFPLTSVCSCDPQLYCQMYGVLDSRICSWNFLMELDSVVHSLTDDALCFVAPAVSDDRRYPEHHWVACNIVCK</sequence>
<dbReference type="PANTHER" id="PTHR48021">
    <property type="match status" value="1"/>
</dbReference>
<reference evidence="4" key="2">
    <citation type="submission" date="2018-03" db="EMBL/GenBank/DDBJ databases">
        <title>The Triticum urartu genome reveals the dynamic nature of wheat genome evolution.</title>
        <authorList>
            <person name="Ling H."/>
            <person name="Ma B."/>
            <person name="Shi X."/>
            <person name="Liu H."/>
            <person name="Dong L."/>
            <person name="Sun H."/>
            <person name="Cao Y."/>
            <person name="Gao Q."/>
            <person name="Zheng S."/>
            <person name="Li Y."/>
            <person name="Yu Y."/>
            <person name="Du H."/>
            <person name="Qi M."/>
            <person name="Li Y."/>
            <person name="Yu H."/>
            <person name="Cui Y."/>
            <person name="Wang N."/>
            <person name="Chen C."/>
            <person name="Wu H."/>
            <person name="Zhao Y."/>
            <person name="Zhang J."/>
            <person name="Li Y."/>
            <person name="Zhou W."/>
            <person name="Zhang B."/>
            <person name="Hu W."/>
            <person name="Eijk M."/>
            <person name="Tang J."/>
            <person name="Witsenboer H."/>
            <person name="Zhao S."/>
            <person name="Li Z."/>
            <person name="Zhang A."/>
            <person name="Wang D."/>
            <person name="Liang C."/>
        </authorList>
    </citation>
    <scope>NUCLEOTIDE SEQUENCE [LARGE SCALE GENOMIC DNA]</scope>
    <source>
        <strain evidence="4">cv. G1812</strain>
    </source>
</reference>